<name>A0A6L2LC88_TANCI</name>
<accession>A0A6L2LC88</accession>
<organism evidence="2">
    <name type="scientific">Tanacetum cinerariifolium</name>
    <name type="common">Dalmatian daisy</name>
    <name type="synonym">Chrysanthemum cinerariifolium</name>
    <dbReference type="NCBI Taxonomy" id="118510"/>
    <lineage>
        <taxon>Eukaryota</taxon>
        <taxon>Viridiplantae</taxon>
        <taxon>Streptophyta</taxon>
        <taxon>Embryophyta</taxon>
        <taxon>Tracheophyta</taxon>
        <taxon>Spermatophyta</taxon>
        <taxon>Magnoliopsida</taxon>
        <taxon>eudicotyledons</taxon>
        <taxon>Gunneridae</taxon>
        <taxon>Pentapetalae</taxon>
        <taxon>asterids</taxon>
        <taxon>campanulids</taxon>
        <taxon>Asterales</taxon>
        <taxon>Asteraceae</taxon>
        <taxon>Asteroideae</taxon>
        <taxon>Anthemideae</taxon>
        <taxon>Anthemidinae</taxon>
        <taxon>Tanacetum</taxon>
    </lineage>
</organism>
<comment type="caution">
    <text evidence="2">The sequence shown here is derived from an EMBL/GenBank/DDBJ whole genome shotgun (WGS) entry which is preliminary data.</text>
</comment>
<gene>
    <name evidence="2" type="ORF">Tci_031341</name>
</gene>
<evidence type="ECO:0000256" key="1">
    <source>
        <dbReference type="SAM" id="MobiDB-lite"/>
    </source>
</evidence>
<evidence type="ECO:0000313" key="2">
    <source>
        <dbReference type="EMBL" id="GEU59363.1"/>
    </source>
</evidence>
<protein>
    <submittedName>
        <fullName evidence="2">Zinc finger, CCHC-type</fullName>
    </submittedName>
</protein>
<dbReference type="AlphaFoldDB" id="A0A6L2LC88"/>
<reference evidence="2" key="1">
    <citation type="journal article" date="2019" name="Sci. Rep.">
        <title>Draft genome of Tanacetum cinerariifolium, the natural source of mosquito coil.</title>
        <authorList>
            <person name="Yamashiro T."/>
            <person name="Shiraishi A."/>
            <person name="Satake H."/>
            <person name="Nakayama K."/>
        </authorList>
    </citation>
    <scope>NUCLEOTIDE SEQUENCE</scope>
</reference>
<dbReference type="Pfam" id="PF14223">
    <property type="entry name" value="Retrotran_gag_2"/>
    <property type="match status" value="1"/>
</dbReference>
<proteinExistence type="predicted"/>
<feature type="region of interest" description="Disordered" evidence="1">
    <location>
        <begin position="107"/>
        <end position="127"/>
    </location>
</feature>
<dbReference type="EMBL" id="BKCJ010004159">
    <property type="protein sequence ID" value="GEU59363.1"/>
    <property type="molecule type" value="Genomic_DNA"/>
</dbReference>
<sequence>MENKDVSFNGTAGGNHIDEFNKLILDLKNIDIEIEDEDQAFMLVTALPLSYENFVKTLLYRRESLKMKDVLANLNSRELKKRTKGTKEETGEGLYVRGRLDHSESHLKRDYSMKKSSGSSGRVSMIKNCDSSDDEGNAYFGEALVVVGNDKIIELVMDSYGSYHMTPRRDFLYDFKGFDGGSIQLELQGAQWNCEADVCQVSKDDAVVALRRLEDNTD</sequence>